<feature type="transmembrane region" description="Helical" evidence="1">
    <location>
        <begin position="58"/>
        <end position="77"/>
    </location>
</feature>
<feature type="domain" description="IcmF-related" evidence="3">
    <location>
        <begin position="501"/>
        <end position="814"/>
    </location>
</feature>
<dbReference type="InterPro" id="IPR053156">
    <property type="entry name" value="T6SS_TssM-like"/>
</dbReference>
<feature type="domain" description="Type VI secretion system component TssM1 N-terminal" evidence="4">
    <location>
        <begin position="201"/>
        <end position="447"/>
    </location>
</feature>
<evidence type="ECO:0008006" key="8">
    <source>
        <dbReference type="Google" id="ProtNLM"/>
    </source>
</evidence>
<keyword evidence="1" id="KW-1133">Transmembrane helix</keyword>
<dbReference type="Pfam" id="PF06761">
    <property type="entry name" value="IcmF-related"/>
    <property type="match status" value="1"/>
</dbReference>
<dbReference type="PANTHER" id="PTHR36153:SF5">
    <property type="entry name" value="EXPORTED PROTEIN"/>
    <property type="match status" value="1"/>
</dbReference>
<dbReference type="Proteomes" id="UP000189433">
    <property type="component" value="Unassembled WGS sequence"/>
</dbReference>
<gene>
    <name evidence="6" type="ORF">BKK50_07980</name>
</gene>
<organism evidence="6 7">
    <name type="scientific">Rodentibacter rarus</name>
    <dbReference type="NCBI Taxonomy" id="1908260"/>
    <lineage>
        <taxon>Bacteria</taxon>
        <taxon>Pseudomonadati</taxon>
        <taxon>Pseudomonadota</taxon>
        <taxon>Gammaproteobacteria</taxon>
        <taxon>Pasteurellales</taxon>
        <taxon>Pasteurellaceae</taxon>
        <taxon>Rodentibacter</taxon>
    </lineage>
</organism>
<dbReference type="InterPro" id="IPR048677">
    <property type="entry name" value="TssM1_hel"/>
</dbReference>
<dbReference type="AlphaFoldDB" id="A0A1V3IK63"/>
<dbReference type="Pfam" id="PF06744">
    <property type="entry name" value="IcmF_C"/>
    <property type="match status" value="1"/>
</dbReference>
<dbReference type="InterPro" id="IPR009612">
    <property type="entry name" value="IcmF-rel"/>
</dbReference>
<dbReference type="NCBIfam" id="TIGR03348">
    <property type="entry name" value="VI_IcmF"/>
    <property type="match status" value="1"/>
</dbReference>
<evidence type="ECO:0000259" key="4">
    <source>
        <dbReference type="Pfam" id="PF14331"/>
    </source>
</evidence>
<dbReference type="OrthoDB" id="9758229at2"/>
<dbReference type="STRING" id="1908260.BKK50_07980"/>
<feature type="transmembrane region" description="Helical" evidence="1">
    <location>
        <begin position="21"/>
        <end position="38"/>
    </location>
</feature>
<evidence type="ECO:0000259" key="2">
    <source>
        <dbReference type="Pfam" id="PF06744"/>
    </source>
</evidence>
<evidence type="ECO:0000259" key="3">
    <source>
        <dbReference type="Pfam" id="PF06761"/>
    </source>
</evidence>
<dbReference type="Pfam" id="PF21070">
    <property type="entry name" value="IcmF_helical"/>
    <property type="match status" value="1"/>
</dbReference>
<reference evidence="6 7" key="1">
    <citation type="submission" date="2016-10" db="EMBL/GenBank/DDBJ databases">
        <title>Rodentibacter gen. nov. and new species.</title>
        <authorList>
            <person name="Christensen H."/>
        </authorList>
    </citation>
    <scope>NUCLEOTIDE SEQUENCE [LARGE SCALE GENOMIC DNA]</scope>
    <source>
        <strain evidence="6 7">CCUG17206</strain>
    </source>
</reference>
<evidence type="ECO:0000259" key="5">
    <source>
        <dbReference type="Pfam" id="PF21070"/>
    </source>
</evidence>
<accession>A0A1V3IK63</accession>
<keyword evidence="1" id="KW-0812">Transmembrane</keyword>
<keyword evidence="7" id="KW-1185">Reference proteome</keyword>
<keyword evidence="1" id="KW-0472">Membrane</keyword>
<dbReference type="InterPro" id="IPR025743">
    <property type="entry name" value="TssM1_N"/>
</dbReference>
<dbReference type="EMBL" id="MLHJ01000073">
    <property type="protein sequence ID" value="OOF41932.1"/>
    <property type="molecule type" value="Genomic_DNA"/>
</dbReference>
<evidence type="ECO:0000313" key="7">
    <source>
        <dbReference type="Proteomes" id="UP000189433"/>
    </source>
</evidence>
<evidence type="ECO:0000256" key="1">
    <source>
        <dbReference type="SAM" id="Phobius"/>
    </source>
</evidence>
<dbReference type="Pfam" id="PF14331">
    <property type="entry name" value="IcmF-related_N"/>
    <property type="match status" value="1"/>
</dbReference>
<evidence type="ECO:0000313" key="6">
    <source>
        <dbReference type="EMBL" id="OOF41932.1"/>
    </source>
</evidence>
<dbReference type="InterPro" id="IPR010623">
    <property type="entry name" value="IcmF_C"/>
</dbReference>
<name>A0A1V3IK63_9PAST</name>
<sequence length="1170" mass="135937">MKFPLALTAFKPLLSKIKNSGITVLILLWLACLIFVWWKGADFVFGEYKPFETVAGRWLTTAILVIVAIVFISWKMIQRLKTLEARQQEDKKKQHNPIREEIETQRRYLDHWVNKFKRIIERQDYQYVLPWYIALGIEDSGKKTLLKEGGRFVELYDSGEGAGEPVHFKLLSNEQAVVLCPKHTLIAQQDNIENKPYLYSKLWNQLLNWTAETRPRQPLNGIILTIDLYQLVTSNKEQKDQYIKQLHQRLNEILAITQAELPIYVIMTKLDRFYGFESIYETLTAAQKESVLGVTFEINGTTEWKLELQSFWQDWLSQMNAMMPALLFRDNLEKQNQIFSYIRQLSTAIEVICPFLEQLIANGGKSFHFFKGVYLTSSTQTGKIDNVFVQSASEQYQLGLQTYSTWAVKNTQPYFSYTLFKEVLFSFPNLAKESRRWKKDYRHKLKLFSIIGGIAALGFIGLWQYYYYKNHNAGINVLEQVKTFKEIKISEQLDYYGDKQLPILNPIREATLSYGNYHETQYWLKDMGLYQGYFIGPYVEETYLKLLQLKFLPAIMNGLLVQLNEAEPESEEKLEILRVMRMLDDKTGRDDNFVKDFMKKYWSEQFKGQKALQDNLMSHLDYSLQHTDWFNGRLQGDEILIKTYQPYELPIKEAQDELSRSSIYNRVYQNLKIKANSVLAAPLDYRDEIGSGFDSVYFSNNDEFLKIPRFFTEHGLKNYFIKQDSHLVELIAMDSWVLNLKENLEYSDTDREKMLERISEQYVNDYIATWRSALNNLDVKEFETLSESITAIEKITGGEQTLKRALQVLSDNTQPPALPNEEGKTLQQAVESLDYRLMAHIDQSFSDEKSVLQSADAKNSTIQSIYQKLSDLHRYLLSIQNAPDSGKAALRAVQFRVDQKSTDPILELQQLAKTMPQPVSRWLDQIAEYSWRSVLKSAIVSLEVEWNEKVVKKYKLYIKGRYPFVSQSQQEVPLSEFSRFFAPGGTIDSFYETNLKPFIESDLSHITDENSSLIRPDVVEQLELAKRIKETFFNSDNDGIGVHFSIEPLSISSNKRRSVLNLDGQIVDYAHGLRKKTHVVWPNSMSNNVESKLTLVSVAEKSPRSLVFKGPWAQIKLLTSGKISNIKAGSFDVRYDIHEGYATYRVYIDESDNPFSWDMLGKFNIPETLY</sequence>
<feature type="transmembrane region" description="Helical" evidence="1">
    <location>
        <begin position="445"/>
        <end position="466"/>
    </location>
</feature>
<dbReference type="PROSITE" id="PS51257">
    <property type="entry name" value="PROKAR_LIPOPROTEIN"/>
    <property type="match status" value="1"/>
</dbReference>
<dbReference type="InterPro" id="IPR017731">
    <property type="entry name" value="TssM1-like"/>
</dbReference>
<dbReference type="PANTHER" id="PTHR36153">
    <property type="entry name" value="INNER MEMBRANE PROTEIN-RELATED"/>
    <property type="match status" value="1"/>
</dbReference>
<feature type="domain" description="Type VI secretion system component TssM1 helical" evidence="5">
    <location>
        <begin position="940"/>
        <end position="1028"/>
    </location>
</feature>
<comment type="caution">
    <text evidence="6">The sequence shown here is derived from an EMBL/GenBank/DDBJ whole genome shotgun (WGS) entry which is preliminary data.</text>
</comment>
<proteinExistence type="predicted"/>
<protein>
    <recommendedName>
        <fullName evidence="8">Type VI secretion protein IcmF</fullName>
    </recommendedName>
</protein>
<dbReference type="RefSeq" id="WP_077417073.1">
    <property type="nucleotide sequence ID" value="NZ_MLHJ01000073.1"/>
</dbReference>
<feature type="domain" description="Type VI secretion system IcmF C-terminal" evidence="2">
    <location>
        <begin position="1044"/>
        <end position="1149"/>
    </location>
</feature>